<dbReference type="GO" id="GO:0016491">
    <property type="term" value="F:oxidoreductase activity"/>
    <property type="evidence" value="ECO:0007669"/>
    <property type="project" value="TreeGrafter"/>
</dbReference>
<evidence type="ECO:0000313" key="5">
    <source>
        <dbReference type="EMBL" id="OGL43616.1"/>
    </source>
</evidence>
<dbReference type="PANTHER" id="PTHR35038">
    <property type="entry name" value="DISSIMILATORY SULFITE REDUCTASE SIRA"/>
    <property type="match status" value="1"/>
</dbReference>
<keyword evidence="3" id="KW-0812">Transmembrane</keyword>
<dbReference type="InterPro" id="IPR023155">
    <property type="entry name" value="Cyt_c-552/4"/>
</dbReference>
<reference evidence="5 6" key="1">
    <citation type="journal article" date="2016" name="Nat. Commun.">
        <title>Thousands of microbial genomes shed light on interconnected biogeochemical processes in an aquifer system.</title>
        <authorList>
            <person name="Anantharaman K."/>
            <person name="Brown C.T."/>
            <person name="Hug L.A."/>
            <person name="Sharon I."/>
            <person name="Castelle C.J."/>
            <person name="Probst A.J."/>
            <person name="Thomas B.C."/>
            <person name="Singh A."/>
            <person name="Wilkins M.J."/>
            <person name="Karaoz U."/>
            <person name="Brodie E.L."/>
            <person name="Williams K.H."/>
            <person name="Hubbard S.S."/>
            <person name="Banfield J.F."/>
        </authorList>
    </citation>
    <scope>NUCLEOTIDE SEQUENCE [LARGE SCALE GENOMIC DNA]</scope>
</reference>
<protein>
    <recommendedName>
        <fullName evidence="4">Cytochrome c-552/4 domain-containing protein</fullName>
    </recommendedName>
</protein>
<gene>
    <name evidence="5" type="ORF">A2149_06270</name>
</gene>
<evidence type="ECO:0000256" key="1">
    <source>
        <dbReference type="ARBA" id="ARBA00022729"/>
    </source>
</evidence>
<sequence>MNFCRPISKIIFLFLIITLSFSLPILVLASEIRMSQQDTKDNGNNPPSPPFNKGTIPLSPPLSKGYLGGFSKEKKNIKVKREGFTSSSICKNCHSAIYKSWSNSMHASSVSDPVFEVSYLQAIKNKGEDARKFCLSCHSPTTRITEDYFLKSDISKEGVTCDFCHTVTSVNLESNTPEIINQPGSIIRGPFSDIASPAHGIEQSDLHTKSELCAGCHELKGENGVSILSTYSEWKESPYMKEGIQCQNCHMPELFNVPDVNPEVKASKNFAKDHTALGGHSQIKISKAATVSTQVKLKNSKVIVKTSVNNRESGHKIPTGTPARKIILEVSLADKNGKILATQSRTYQKVMVDDSGNILTESTDIFLKSARVLSDNRIAPKEVRKEQFEFPLPAGLIDFRVESTLKYVFQTPVISLQNMQVEMAKDVYVNDKGGFAEERVPSNIYVIIVAFVAGMFLTYLGYRIYEKYRR</sequence>
<keyword evidence="3" id="KW-0472">Membrane</keyword>
<dbReference type="SUPFAM" id="SSF48695">
    <property type="entry name" value="Multiheme cytochromes"/>
    <property type="match status" value="1"/>
</dbReference>
<name>A0A1F7RPX7_9BACT</name>
<feature type="transmembrane region" description="Helical" evidence="3">
    <location>
        <begin position="444"/>
        <end position="462"/>
    </location>
</feature>
<keyword evidence="1" id="KW-0732">Signal</keyword>
<dbReference type="InterPro" id="IPR036280">
    <property type="entry name" value="Multihaem_cyt_sf"/>
</dbReference>
<dbReference type="Pfam" id="PF13435">
    <property type="entry name" value="Cytochrome_C554"/>
    <property type="match status" value="1"/>
</dbReference>
<proteinExistence type="predicted"/>
<dbReference type="Gene3D" id="1.10.1130.10">
    <property type="entry name" value="Flavocytochrome C3, Chain A"/>
    <property type="match status" value="1"/>
</dbReference>
<dbReference type="InterPro" id="IPR051829">
    <property type="entry name" value="Multiheme_Cytochr_ET"/>
</dbReference>
<feature type="domain" description="Cytochrome c-552/4" evidence="4">
    <location>
        <begin position="90"/>
        <end position="166"/>
    </location>
</feature>
<accession>A0A1F7RPX7</accession>
<comment type="caution">
    <text evidence="5">The sequence shown here is derived from an EMBL/GenBank/DDBJ whole genome shotgun (WGS) entry which is preliminary data.</text>
</comment>
<evidence type="ECO:0000256" key="2">
    <source>
        <dbReference type="SAM" id="MobiDB-lite"/>
    </source>
</evidence>
<feature type="region of interest" description="Disordered" evidence="2">
    <location>
        <begin position="37"/>
        <end position="57"/>
    </location>
</feature>
<evidence type="ECO:0000313" key="6">
    <source>
        <dbReference type="Proteomes" id="UP000178435"/>
    </source>
</evidence>
<evidence type="ECO:0000256" key="3">
    <source>
        <dbReference type="SAM" id="Phobius"/>
    </source>
</evidence>
<dbReference type="AlphaFoldDB" id="A0A1F7RPX7"/>
<dbReference type="Proteomes" id="UP000178435">
    <property type="component" value="Unassembled WGS sequence"/>
</dbReference>
<dbReference type="EMBL" id="MGDF01000181">
    <property type="protein sequence ID" value="OGL43616.1"/>
    <property type="molecule type" value="Genomic_DNA"/>
</dbReference>
<evidence type="ECO:0000259" key="4">
    <source>
        <dbReference type="Pfam" id="PF13435"/>
    </source>
</evidence>
<keyword evidence="3" id="KW-1133">Transmembrane helix</keyword>
<organism evidence="5 6">
    <name type="scientific">Candidatus Schekmanbacteria bacterium RBG_16_38_11</name>
    <dbReference type="NCBI Taxonomy" id="1817880"/>
    <lineage>
        <taxon>Bacteria</taxon>
        <taxon>Candidatus Schekmaniibacteriota</taxon>
    </lineage>
</organism>
<dbReference type="PANTHER" id="PTHR35038:SF5">
    <property type="entry name" value="CYTOCHROME C-TYPE PROTEIN NRFB"/>
    <property type="match status" value="1"/>
</dbReference>